<dbReference type="EMBL" id="JBANRG010000014">
    <property type="protein sequence ID" value="KAK7461087.1"/>
    <property type="molecule type" value="Genomic_DNA"/>
</dbReference>
<evidence type="ECO:0000313" key="3">
    <source>
        <dbReference type="EMBL" id="KAK7461087.1"/>
    </source>
</evidence>
<evidence type="ECO:0000313" key="4">
    <source>
        <dbReference type="Proteomes" id="UP001498398"/>
    </source>
</evidence>
<feature type="region of interest" description="Disordered" evidence="1">
    <location>
        <begin position="162"/>
        <end position="183"/>
    </location>
</feature>
<feature type="domain" description="Phospholipase/carboxylesterase/thioesterase" evidence="2">
    <location>
        <begin position="40"/>
        <end position="153"/>
    </location>
</feature>
<dbReference type="Proteomes" id="UP001498398">
    <property type="component" value="Unassembled WGS sequence"/>
</dbReference>
<dbReference type="InterPro" id="IPR003140">
    <property type="entry name" value="PLipase/COase/thioEstase"/>
</dbReference>
<comment type="caution">
    <text evidence="3">The sequence shown here is derived from an EMBL/GenBank/DDBJ whole genome shotgun (WGS) entry which is preliminary data.</text>
</comment>
<feature type="region of interest" description="Disordered" evidence="1">
    <location>
        <begin position="1"/>
        <end position="20"/>
    </location>
</feature>
<dbReference type="Pfam" id="PF02230">
    <property type="entry name" value="Abhydrolase_2"/>
    <property type="match status" value="1"/>
</dbReference>
<name>A0ABR1JGU6_9AGAR</name>
<gene>
    <name evidence="3" type="ORF">VKT23_009016</name>
</gene>
<accession>A0ABR1JGU6</accession>
<sequence length="284" mass="31177">MSEVHLREVDSSQSSPKVKIAPNSSAIPTPFAYFPSDDGTDENLLILLHGLGDTHIPFSKLGRQFKLPQTAVLALRAPEQIPFLYEEAYQWYTSFDPLGELISQPNPTPALDFLTKVINHLTDPTQCAWPSNKIHFFGFAQGGSVALEFGIKYWRQQLEQHKKSITSTPDSESSTSTPAQPTASLGSIVSISGPLLSYPTLSSPSPTPVLAVYRPPPAEPCLSPSDLTAMKKAYSVKEVKLGPRGPGMPSSKEEWEGIMRFWSERLSRRPVDGLYEVMSGMPSS</sequence>
<feature type="compositionally biased region" description="Low complexity" evidence="1">
    <location>
        <begin position="165"/>
        <end position="183"/>
    </location>
</feature>
<reference evidence="3 4" key="1">
    <citation type="submission" date="2024-01" db="EMBL/GenBank/DDBJ databases">
        <title>A draft genome for the cacao thread blight pathogen Marasmiellus scandens.</title>
        <authorList>
            <person name="Baruah I.K."/>
            <person name="Leung J."/>
            <person name="Bukari Y."/>
            <person name="Amoako-Attah I."/>
            <person name="Meinhardt L.W."/>
            <person name="Bailey B.A."/>
            <person name="Cohen S.P."/>
        </authorList>
    </citation>
    <scope>NUCLEOTIDE SEQUENCE [LARGE SCALE GENOMIC DNA]</scope>
    <source>
        <strain evidence="3 4">GH-19</strain>
    </source>
</reference>
<dbReference type="SUPFAM" id="SSF53474">
    <property type="entry name" value="alpha/beta-Hydrolases"/>
    <property type="match status" value="1"/>
</dbReference>
<keyword evidence="4" id="KW-1185">Reference proteome</keyword>
<feature type="compositionally biased region" description="Polar residues" evidence="1">
    <location>
        <begin position="11"/>
        <end position="20"/>
    </location>
</feature>
<dbReference type="Gene3D" id="3.40.50.1820">
    <property type="entry name" value="alpha/beta hydrolase"/>
    <property type="match status" value="1"/>
</dbReference>
<evidence type="ECO:0000259" key="2">
    <source>
        <dbReference type="Pfam" id="PF02230"/>
    </source>
</evidence>
<protein>
    <recommendedName>
        <fullName evidence="2">Phospholipase/carboxylesterase/thioesterase domain-containing protein</fullName>
    </recommendedName>
</protein>
<proteinExistence type="predicted"/>
<dbReference type="InterPro" id="IPR029058">
    <property type="entry name" value="AB_hydrolase_fold"/>
</dbReference>
<organism evidence="3 4">
    <name type="scientific">Marasmiellus scandens</name>
    <dbReference type="NCBI Taxonomy" id="2682957"/>
    <lineage>
        <taxon>Eukaryota</taxon>
        <taxon>Fungi</taxon>
        <taxon>Dikarya</taxon>
        <taxon>Basidiomycota</taxon>
        <taxon>Agaricomycotina</taxon>
        <taxon>Agaricomycetes</taxon>
        <taxon>Agaricomycetidae</taxon>
        <taxon>Agaricales</taxon>
        <taxon>Marasmiineae</taxon>
        <taxon>Omphalotaceae</taxon>
        <taxon>Marasmiellus</taxon>
    </lineage>
</organism>
<feature type="compositionally biased region" description="Basic and acidic residues" evidence="1">
    <location>
        <begin position="1"/>
        <end position="10"/>
    </location>
</feature>
<evidence type="ECO:0000256" key="1">
    <source>
        <dbReference type="SAM" id="MobiDB-lite"/>
    </source>
</evidence>